<dbReference type="Pfam" id="PF13460">
    <property type="entry name" value="NAD_binding_10"/>
    <property type="match status" value="1"/>
</dbReference>
<dbReference type="PANTHER" id="PTHR43355">
    <property type="entry name" value="FLAVIN REDUCTASE (NADPH)"/>
    <property type="match status" value="1"/>
</dbReference>
<protein>
    <recommendedName>
        <fullName evidence="1">NAD(P)-binding domain-containing protein</fullName>
    </recommendedName>
</protein>
<dbReference type="PANTHER" id="PTHR43355:SF2">
    <property type="entry name" value="FLAVIN REDUCTASE (NADPH)"/>
    <property type="match status" value="1"/>
</dbReference>
<dbReference type="InterPro" id="IPR051606">
    <property type="entry name" value="Polyketide_Oxido-like"/>
</dbReference>
<dbReference type="EMBL" id="BAAAOA010000010">
    <property type="protein sequence ID" value="GAA1751621.1"/>
    <property type="molecule type" value="Genomic_DNA"/>
</dbReference>
<organism evidence="2 3">
    <name type="scientific">Kocuria aegyptia</name>
    <dbReference type="NCBI Taxonomy" id="330943"/>
    <lineage>
        <taxon>Bacteria</taxon>
        <taxon>Bacillati</taxon>
        <taxon>Actinomycetota</taxon>
        <taxon>Actinomycetes</taxon>
        <taxon>Micrococcales</taxon>
        <taxon>Micrococcaceae</taxon>
        <taxon>Kocuria</taxon>
    </lineage>
</organism>
<keyword evidence="3" id="KW-1185">Reference proteome</keyword>
<reference evidence="2 3" key="1">
    <citation type="journal article" date="2019" name="Int. J. Syst. Evol. Microbiol.">
        <title>The Global Catalogue of Microorganisms (GCM) 10K type strain sequencing project: providing services to taxonomists for standard genome sequencing and annotation.</title>
        <authorList>
            <consortium name="The Broad Institute Genomics Platform"/>
            <consortium name="The Broad Institute Genome Sequencing Center for Infectious Disease"/>
            <person name="Wu L."/>
            <person name="Ma J."/>
        </authorList>
    </citation>
    <scope>NUCLEOTIDE SEQUENCE [LARGE SCALE GENOMIC DNA]</scope>
    <source>
        <strain evidence="2 3">JCM 14735</strain>
    </source>
</reference>
<dbReference type="RefSeq" id="WP_344120063.1">
    <property type="nucleotide sequence ID" value="NZ_BAAAOA010000010.1"/>
</dbReference>
<name>A0ABN2KA77_9MICC</name>
<dbReference type="InterPro" id="IPR016040">
    <property type="entry name" value="NAD(P)-bd_dom"/>
</dbReference>
<evidence type="ECO:0000259" key="1">
    <source>
        <dbReference type="Pfam" id="PF13460"/>
    </source>
</evidence>
<dbReference type="InterPro" id="IPR036291">
    <property type="entry name" value="NAD(P)-bd_dom_sf"/>
</dbReference>
<dbReference type="SUPFAM" id="SSF51735">
    <property type="entry name" value="NAD(P)-binding Rossmann-fold domains"/>
    <property type="match status" value="1"/>
</dbReference>
<accession>A0ABN2KA77</accession>
<evidence type="ECO:0000313" key="3">
    <source>
        <dbReference type="Proteomes" id="UP001501204"/>
    </source>
</evidence>
<feature type="domain" description="NAD(P)-binding" evidence="1">
    <location>
        <begin position="7"/>
        <end position="198"/>
    </location>
</feature>
<gene>
    <name evidence="2" type="ORF">GCM10009767_08270</name>
</gene>
<comment type="caution">
    <text evidence="2">The sequence shown here is derived from an EMBL/GenBank/DDBJ whole genome shotgun (WGS) entry which is preliminary data.</text>
</comment>
<evidence type="ECO:0000313" key="2">
    <source>
        <dbReference type="EMBL" id="GAA1751621.1"/>
    </source>
</evidence>
<dbReference type="Proteomes" id="UP001501204">
    <property type="component" value="Unassembled WGS sequence"/>
</dbReference>
<sequence length="212" mass="23200">MRVVVFGADTAIGRETVTDLVFRGHRVSAVLTDPAHAPADWADRVHLHVGDPLDTAVVDAAVAQNEVVINVLCAVRNWRRSNLTVNATPAIVGSMNQHGRTRYIGLQPAALFDHARYPDTWRRSARLLWRGWCPRLCREVATDFHSVASSALSWTLVRHAPLTEGPSRGVRHVGMTHRDVIGASITRTDAARFLAAQALETSYICAAPAISN</sequence>
<dbReference type="Gene3D" id="3.40.50.720">
    <property type="entry name" value="NAD(P)-binding Rossmann-like Domain"/>
    <property type="match status" value="1"/>
</dbReference>
<proteinExistence type="predicted"/>